<dbReference type="EMBL" id="CAAALY010083152">
    <property type="protein sequence ID" value="VEL26851.1"/>
    <property type="molecule type" value="Genomic_DNA"/>
</dbReference>
<dbReference type="Proteomes" id="UP000784294">
    <property type="component" value="Unassembled WGS sequence"/>
</dbReference>
<proteinExistence type="predicted"/>
<accession>A0A3S5A3N9</accession>
<evidence type="ECO:0000313" key="2">
    <source>
        <dbReference type="Proteomes" id="UP000784294"/>
    </source>
</evidence>
<reference evidence="1" key="1">
    <citation type="submission" date="2018-11" db="EMBL/GenBank/DDBJ databases">
        <authorList>
            <consortium name="Pathogen Informatics"/>
        </authorList>
    </citation>
    <scope>NUCLEOTIDE SEQUENCE</scope>
</reference>
<dbReference type="AlphaFoldDB" id="A0A3S5A3N9"/>
<protein>
    <submittedName>
        <fullName evidence="1">Uncharacterized protein</fullName>
    </submittedName>
</protein>
<keyword evidence="2" id="KW-1185">Reference proteome</keyword>
<comment type="caution">
    <text evidence="1">The sequence shown here is derived from an EMBL/GenBank/DDBJ whole genome shotgun (WGS) entry which is preliminary data.</text>
</comment>
<name>A0A3S5A3N9_9PLAT</name>
<evidence type="ECO:0000313" key="1">
    <source>
        <dbReference type="EMBL" id="VEL26851.1"/>
    </source>
</evidence>
<organism evidence="1 2">
    <name type="scientific">Protopolystoma xenopodis</name>
    <dbReference type="NCBI Taxonomy" id="117903"/>
    <lineage>
        <taxon>Eukaryota</taxon>
        <taxon>Metazoa</taxon>
        <taxon>Spiralia</taxon>
        <taxon>Lophotrochozoa</taxon>
        <taxon>Platyhelminthes</taxon>
        <taxon>Monogenea</taxon>
        <taxon>Polyopisthocotylea</taxon>
        <taxon>Polystomatidea</taxon>
        <taxon>Polystomatidae</taxon>
        <taxon>Protopolystoma</taxon>
    </lineage>
</organism>
<sequence length="135" mass="14420">MLYYSSACLTADLIRMLTCFFAPRLKIILGFSATCLLHLNSGHLSTTPSDSSLPRLKLRRVSQLSSRLATAFTSSSTHSSVVSCLNSSTHPATAAPFSDSSPNLFRRASQLSLASLASTSTLPNDQALKLVTSSH</sequence>
<gene>
    <name evidence="1" type="ORF">PXEA_LOCUS20291</name>
</gene>